<proteinExistence type="predicted"/>
<feature type="non-terminal residue" evidence="1">
    <location>
        <position position="54"/>
    </location>
</feature>
<evidence type="ECO:0000313" key="1">
    <source>
        <dbReference type="EMBL" id="GAH20037.1"/>
    </source>
</evidence>
<dbReference type="AlphaFoldDB" id="X1DIM3"/>
<gene>
    <name evidence="1" type="ORF">S03H2_08847</name>
</gene>
<name>X1DIM3_9ZZZZ</name>
<sequence length="54" mass="6234">MELKTTPAVKVKCKNCYLVHINPWNEQQAWCQATGNGVNPYALRFCSEYREKGD</sequence>
<organism evidence="1">
    <name type="scientific">marine sediment metagenome</name>
    <dbReference type="NCBI Taxonomy" id="412755"/>
    <lineage>
        <taxon>unclassified sequences</taxon>
        <taxon>metagenomes</taxon>
        <taxon>ecological metagenomes</taxon>
    </lineage>
</organism>
<dbReference type="EMBL" id="BARU01004378">
    <property type="protein sequence ID" value="GAH20037.1"/>
    <property type="molecule type" value="Genomic_DNA"/>
</dbReference>
<protein>
    <submittedName>
        <fullName evidence="1">Uncharacterized protein</fullName>
    </submittedName>
</protein>
<comment type="caution">
    <text evidence="1">The sequence shown here is derived from an EMBL/GenBank/DDBJ whole genome shotgun (WGS) entry which is preliminary data.</text>
</comment>
<reference evidence="1" key="1">
    <citation type="journal article" date="2014" name="Front. Microbiol.">
        <title>High frequency of phylogenetically diverse reductive dehalogenase-homologous genes in deep subseafloor sedimentary metagenomes.</title>
        <authorList>
            <person name="Kawai M."/>
            <person name="Futagami T."/>
            <person name="Toyoda A."/>
            <person name="Takaki Y."/>
            <person name="Nishi S."/>
            <person name="Hori S."/>
            <person name="Arai W."/>
            <person name="Tsubouchi T."/>
            <person name="Morono Y."/>
            <person name="Uchiyama I."/>
            <person name="Ito T."/>
            <person name="Fujiyama A."/>
            <person name="Inagaki F."/>
            <person name="Takami H."/>
        </authorList>
    </citation>
    <scope>NUCLEOTIDE SEQUENCE</scope>
    <source>
        <strain evidence="1">Expedition CK06-06</strain>
    </source>
</reference>
<accession>X1DIM3</accession>